<organism evidence="7 8">
    <name type="scientific">Methylobacterium aquaticum</name>
    <dbReference type="NCBI Taxonomy" id="270351"/>
    <lineage>
        <taxon>Bacteria</taxon>
        <taxon>Pseudomonadati</taxon>
        <taxon>Pseudomonadota</taxon>
        <taxon>Alphaproteobacteria</taxon>
        <taxon>Hyphomicrobiales</taxon>
        <taxon>Methylobacteriaceae</taxon>
        <taxon>Methylobacterium</taxon>
    </lineage>
</organism>
<evidence type="ECO:0000256" key="5">
    <source>
        <dbReference type="SAM" id="Phobius"/>
    </source>
</evidence>
<reference evidence="7 8" key="1">
    <citation type="journal article" date="2015" name="Genome Announc.">
        <title>Complete Genome Sequence of Methylobacterium aquaticum Strain 22A, Isolated from Racomitrium japonicum Moss.</title>
        <authorList>
            <person name="Tani A."/>
            <person name="Ogura Y."/>
            <person name="Hayashi T."/>
            <person name="Kimbara K."/>
        </authorList>
    </citation>
    <scope>NUCLEOTIDE SEQUENCE [LARGE SCALE GENOMIC DNA]</scope>
    <source>
        <strain evidence="7 8">MA-22A</strain>
    </source>
</reference>
<feature type="transmembrane region" description="Helical" evidence="5">
    <location>
        <begin position="129"/>
        <end position="150"/>
    </location>
</feature>
<feature type="domain" description="O-antigen ligase-related" evidence="6">
    <location>
        <begin position="192"/>
        <end position="341"/>
    </location>
</feature>
<feature type="transmembrane region" description="Helical" evidence="5">
    <location>
        <begin position="162"/>
        <end position="184"/>
    </location>
</feature>
<evidence type="ECO:0000256" key="1">
    <source>
        <dbReference type="ARBA" id="ARBA00004141"/>
    </source>
</evidence>
<gene>
    <name evidence="7" type="ORF">Maq22A_c03830</name>
</gene>
<dbReference type="InterPro" id="IPR051533">
    <property type="entry name" value="WaaL-like"/>
</dbReference>
<evidence type="ECO:0000259" key="6">
    <source>
        <dbReference type="Pfam" id="PF04932"/>
    </source>
</evidence>
<feature type="transmembrane region" description="Helical" evidence="5">
    <location>
        <begin position="17"/>
        <end position="35"/>
    </location>
</feature>
<feature type="transmembrane region" description="Helical" evidence="5">
    <location>
        <begin position="326"/>
        <end position="347"/>
    </location>
</feature>
<dbReference type="PANTHER" id="PTHR37422:SF13">
    <property type="entry name" value="LIPOPOLYSACCHARIDE BIOSYNTHESIS PROTEIN PA4999-RELATED"/>
    <property type="match status" value="1"/>
</dbReference>
<feature type="transmembrane region" description="Helical" evidence="5">
    <location>
        <begin position="41"/>
        <end position="58"/>
    </location>
</feature>
<evidence type="ECO:0000256" key="3">
    <source>
        <dbReference type="ARBA" id="ARBA00022989"/>
    </source>
</evidence>
<dbReference type="PANTHER" id="PTHR37422">
    <property type="entry name" value="TEICHURONIC ACID BIOSYNTHESIS PROTEIN TUAE"/>
    <property type="match status" value="1"/>
</dbReference>
<feature type="transmembrane region" description="Helical" evidence="5">
    <location>
        <begin position="190"/>
        <end position="223"/>
    </location>
</feature>
<keyword evidence="3 5" id="KW-1133">Transmembrane helix</keyword>
<dbReference type="Pfam" id="PF04932">
    <property type="entry name" value="Wzy_C"/>
    <property type="match status" value="1"/>
</dbReference>
<protein>
    <submittedName>
        <fullName evidence="7">O-antigen polymerase</fullName>
    </submittedName>
</protein>
<evidence type="ECO:0000313" key="7">
    <source>
        <dbReference type="EMBL" id="BAQ44198.1"/>
    </source>
</evidence>
<evidence type="ECO:0000256" key="2">
    <source>
        <dbReference type="ARBA" id="ARBA00022692"/>
    </source>
</evidence>
<name>A0A0C6F7C0_9HYPH</name>
<dbReference type="PATRIC" id="fig|270351.10.peg.743"/>
<accession>A0A0C6F7C0</accession>
<sequence length="410" mass="41755">MIGATPASAAGGRAATLDRLGAVVIAALPACMALANRSSPVVVGLAGLLLLAGAAASGRPLRALLLAPLATPPGVAALAFLAWCGLSLAWSPLPGLSLRTLSEFLPALLGAYLVARLAPPHLGRVAAPAAWILIATCLYVMADLASGLVIREALGQRVAAFAFNRPLLTMMLLVGPLALALAATGRRVLAAAALAVFAAAAWRSVSGATVLGLAAGALAFLALRWLPARLGLGLTGAALLGALVLAPVEGDLLARTMPEALHQRLAGSSTRARVAIARSFGAAVAADPWRGAGYGTSARFQDVPVAERVEPEMRFMLAVGHPHNSFLQVWAELGVVGAALAALVLLLTLRAVAGLTATARTMALALLAGAGIVAFVEHGAWQAWWTAGVGAAIAWLRALPYHSQDPTHER</sequence>
<dbReference type="Proteomes" id="UP000061432">
    <property type="component" value="Chromosome"/>
</dbReference>
<dbReference type="AlphaFoldDB" id="A0A0C6F7C0"/>
<keyword evidence="4 5" id="KW-0472">Membrane</keyword>
<feature type="transmembrane region" description="Helical" evidence="5">
    <location>
        <begin position="359"/>
        <end position="376"/>
    </location>
</feature>
<feature type="transmembrane region" description="Helical" evidence="5">
    <location>
        <begin position="65"/>
        <end position="90"/>
    </location>
</feature>
<comment type="subcellular location">
    <subcellularLocation>
        <location evidence="1">Membrane</location>
        <topology evidence="1">Multi-pass membrane protein</topology>
    </subcellularLocation>
</comment>
<dbReference type="STRING" id="270351.Maq22A_c03830"/>
<feature type="transmembrane region" description="Helical" evidence="5">
    <location>
        <begin position="230"/>
        <end position="248"/>
    </location>
</feature>
<dbReference type="InterPro" id="IPR007016">
    <property type="entry name" value="O-antigen_ligase-rel_domated"/>
</dbReference>
<dbReference type="EMBL" id="AP014704">
    <property type="protein sequence ID" value="BAQ44198.1"/>
    <property type="molecule type" value="Genomic_DNA"/>
</dbReference>
<reference evidence="8" key="2">
    <citation type="submission" date="2015-01" db="EMBL/GenBank/DDBJ databases">
        <title>Complete genome sequence of Methylobacterium aquaticum strain 22A.</title>
        <authorList>
            <person name="Tani A."/>
            <person name="Ogura Y."/>
            <person name="Hayashi T."/>
        </authorList>
    </citation>
    <scope>NUCLEOTIDE SEQUENCE [LARGE SCALE GENOMIC DNA]</scope>
    <source>
        <strain evidence="8">MA-22A</strain>
    </source>
</reference>
<proteinExistence type="predicted"/>
<dbReference type="GO" id="GO:0016020">
    <property type="term" value="C:membrane"/>
    <property type="evidence" value="ECO:0007669"/>
    <property type="project" value="UniProtKB-SubCell"/>
</dbReference>
<evidence type="ECO:0000256" key="4">
    <source>
        <dbReference type="ARBA" id="ARBA00023136"/>
    </source>
</evidence>
<evidence type="ECO:0000313" key="8">
    <source>
        <dbReference type="Proteomes" id="UP000061432"/>
    </source>
</evidence>
<keyword evidence="2 5" id="KW-0812">Transmembrane</keyword>
<dbReference type="KEGG" id="maqu:Maq22A_c03830"/>